<organism evidence="1 2">
    <name type="scientific">Exocentrus adspersus</name>
    <dbReference type="NCBI Taxonomy" id="1586481"/>
    <lineage>
        <taxon>Eukaryota</taxon>
        <taxon>Metazoa</taxon>
        <taxon>Ecdysozoa</taxon>
        <taxon>Arthropoda</taxon>
        <taxon>Hexapoda</taxon>
        <taxon>Insecta</taxon>
        <taxon>Pterygota</taxon>
        <taxon>Neoptera</taxon>
        <taxon>Endopterygota</taxon>
        <taxon>Coleoptera</taxon>
        <taxon>Polyphaga</taxon>
        <taxon>Cucujiformia</taxon>
        <taxon>Chrysomeloidea</taxon>
        <taxon>Cerambycidae</taxon>
        <taxon>Lamiinae</taxon>
        <taxon>Acanthocinini</taxon>
        <taxon>Exocentrus</taxon>
    </lineage>
</organism>
<gene>
    <name evidence="1" type="ORF">NQ315_013190</name>
</gene>
<dbReference type="PANTHER" id="PTHR33939">
    <property type="entry name" value="PROTEIN CBG22215"/>
    <property type="match status" value="1"/>
</dbReference>
<evidence type="ECO:0000313" key="2">
    <source>
        <dbReference type="Proteomes" id="UP001159042"/>
    </source>
</evidence>
<dbReference type="PANTHER" id="PTHR33939:SF1">
    <property type="entry name" value="DUF4371 DOMAIN-CONTAINING PROTEIN"/>
    <property type="match status" value="1"/>
</dbReference>
<dbReference type="InterPro" id="IPR036397">
    <property type="entry name" value="RNaseH_sf"/>
</dbReference>
<accession>A0AAV8VDK8</accession>
<dbReference type="EMBL" id="JANEYG010000144">
    <property type="protein sequence ID" value="KAJ8912141.1"/>
    <property type="molecule type" value="Genomic_DNA"/>
</dbReference>
<dbReference type="Gene3D" id="3.30.420.10">
    <property type="entry name" value="Ribonuclease H-like superfamily/Ribonuclease H"/>
    <property type="match status" value="1"/>
</dbReference>
<evidence type="ECO:0000313" key="1">
    <source>
        <dbReference type="EMBL" id="KAJ8912141.1"/>
    </source>
</evidence>
<proteinExistence type="predicted"/>
<dbReference type="Proteomes" id="UP001159042">
    <property type="component" value="Unassembled WGS sequence"/>
</dbReference>
<dbReference type="AlphaFoldDB" id="A0AAV8VDK8"/>
<protein>
    <recommendedName>
        <fullName evidence="3">Transposase</fullName>
    </recommendedName>
</protein>
<keyword evidence="2" id="KW-1185">Reference proteome</keyword>
<dbReference type="GO" id="GO:0003676">
    <property type="term" value="F:nucleic acid binding"/>
    <property type="evidence" value="ECO:0007669"/>
    <property type="project" value="InterPro"/>
</dbReference>
<comment type="caution">
    <text evidence="1">The sequence shown here is derived from an EMBL/GenBank/DDBJ whole genome shotgun (WGS) entry which is preliminary data.</text>
</comment>
<name>A0AAV8VDK8_9CUCU</name>
<evidence type="ECO:0008006" key="3">
    <source>
        <dbReference type="Google" id="ProtNLM"/>
    </source>
</evidence>
<reference evidence="1 2" key="1">
    <citation type="journal article" date="2023" name="Insect Mol. Biol.">
        <title>Genome sequencing provides insights into the evolution of gene families encoding plant cell wall-degrading enzymes in longhorned beetles.</title>
        <authorList>
            <person name="Shin N.R."/>
            <person name="Okamura Y."/>
            <person name="Kirsch R."/>
            <person name="Pauchet Y."/>
        </authorList>
    </citation>
    <scope>NUCLEOTIDE SEQUENCE [LARGE SCALE GENOMIC DNA]</scope>
    <source>
        <strain evidence="1">EAD_L_NR</strain>
    </source>
</reference>
<sequence length="413" mass="47674">MPGILNLLQYFTREKENNGPLINVTDVQDRVAEALQISRRTISRICVERKQCVPLKTPGQKRNKTNKKTEDLPDGIKAAVRSTIYDMKANGKHVTVKTINEELKRKEIVHISNGSLNLLLNTIGFKYKIQNNRQYLCELSHIAYQRINFLRKYYKNLNSENPLQCVYLDETWIFSKDSFKRTWQDESTKSCRKGHESTGKRFIVLHAGTKHGFFENASLVFSSTSKTADYHDSMNREMFEKWISEKLLPNLEEPSLIIMDNATYRIIVLYGEKYLLLLGQKNKCKNGFKYAKIIMNITLVKTDIALKKSCILGMRLWKLAGSTIANRPFFVLLKFIPEAKRHASLSLNLESLGNTHWFHGIIPSFRNLFSGISVFTDVMIDDHSNFSIFPKHVQLDYIGSGRNVDARLSDHER</sequence>